<evidence type="ECO:0000259" key="15">
    <source>
        <dbReference type="Pfam" id="PF14775"/>
    </source>
</evidence>
<evidence type="ECO:0000256" key="1">
    <source>
        <dbReference type="ARBA" id="ARBA00004611"/>
    </source>
</evidence>
<comment type="function">
    <text evidence="12">Component of the nexin-dynein regulatory complex (N-DRC), a key regulator of ciliary/flagellar motility which maintains the alignment and integrity of the distal axoneme and regulates microtubule sliding in motile axonemes. Plays a critical role in the assembly of N-DRC and also stabilizes the assembly of multiple inner dynein arms and radial spokes. Coassembles with DRC1 to form a central scaffold needed for assembly of the N-DRC and its attachment to the outer doublet microtubules.</text>
</comment>
<dbReference type="Proteomes" id="UP000663879">
    <property type="component" value="Unassembled WGS sequence"/>
</dbReference>
<dbReference type="Pfam" id="PF14775">
    <property type="entry name" value="NYD-SP28_assoc"/>
    <property type="match status" value="1"/>
</dbReference>
<protein>
    <recommendedName>
        <fullName evidence="10">Dynein regulatory complex subunit 2</fullName>
    </recommendedName>
    <alternativeName>
        <fullName evidence="11">Coiled-coil domain-containing protein 65</fullName>
    </alternativeName>
</protein>
<evidence type="ECO:0000256" key="9">
    <source>
        <dbReference type="ARBA" id="ARBA00038424"/>
    </source>
</evidence>
<dbReference type="AlphaFoldDB" id="A0A813SZD4"/>
<keyword evidence="6" id="KW-0206">Cytoskeleton</keyword>
<evidence type="ECO:0000259" key="14">
    <source>
        <dbReference type="Pfam" id="PF14772"/>
    </source>
</evidence>
<accession>A0A813SZD4</accession>
<evidence type="ECO:0000313" key="16">
    <source>
        <dbReference type="EMBL" id="CAF0804898.1"/>
    </source>
</evidence>
<dbReference type="GO" id="GO:0070286">
    <property type="term" value="P:axonemal dynein complex assembly"/>
    <property type="evidence" value="ECO:0007669"/>
    <property type="project" value="InterPro"/>
</dbReference>
<keyword evidence="4 13" id="KW-0175">Coiled coil</keyword>
<feature type="domain" description="Dynein regulatory complex protein 1 C-terminal" evidence="15">
    <location>
        <begin position="399"/>
        <end position="439"/>
    </location>
</feature>
<dbReference type="PANTHER" id="PTHR21625:SF0">
    <property type="entry name" value="DYNEIN REGULATORY COMPLEX SUBUNIT 2"/>
    <property type="match status" value="1"/>
</dbReference>
<gene>
    <name evidence="16" type="ORF">OXX778_LOCUS6664</name>
</gene>
<feature type="coiled-coil region" evidence="13">
    <location>
        <begin position="20"/>
        <end position="63"/>
    </location>
</feature>
<evidence type="ECO:0000256" key="6">
    <source>
        <dbReference type="ARBA" id="ARBA00023212"/>
    </source>
</evidence>
<name>A0A813SZD4_9BILA</name>
<evidence type="ECO:0000256" key="10">
    <source>
        <dbReference type="ARBA" id="ARBA00040899"/>
    </source>
</evidence>
<proteinExistence type="inferred from homology"/>
<dbReference type="GO" id="GO:0060285">
    <property type="term" value="P:cilium-dependent cell motility"/>
    <property type="evidence" value="ECO:0007669"/>
    <property type="project" value="TreeGrafter"/>
</dbReference>
<evidence type="ECO:0000256" key="5">
    <source>
        <dbReference type="ARBA" id="ARBA00023069"/>
    </source>
</evidence>
<reference evidence="16" key="1">
    <citation type="submission" date="2021-02" db="EMBL/GenBank/DDBJ databases">
        <authorList>
            <person name="Nowell W R."/>
        </authorList>
    </citation>
    <scope>NUCLEOTIDE SEQUENCE</scope>
    <source>
        <strain evidence="16">Ploen Becks lab</strain>
    </source>
</reference>
<evidence type="ECO:0000256" key="4">
    <source>
        <dbReference type="ARBA" id="ARBA00023054"/>
    </source>
</evidence>
<evidence type="ECO:0000256" key="13">
    <source>
        <dbReference type="SAM" id="Coils"/>
    </source>
</evidence>
<dbReference type="InterPro" id="IPR039505">
    <property type="entry name" value="DRC1/2_N"/>
</dbReference>
<evidence type="ECO:0000256" key="7">
    <source>
        <dbReference type="ARBA" id="ARBA00023273"/>
    </source>
</evidence>
<keyword evidence="2" id="KW-0963">Cytoplasm</keyword>
<dbReference type="PANTHER" id="PTHR21625">
    <property type="entry name" value="NYD-SP28 PROTEIN"/>
    <property type="match status" value="1"/>
</dbReference>
<feature type="coiled-coil region" evidence="13">
    <location>
        <begin position="204"/>
        <end position="295"/>
    </location>
</feature>
<evidence type="ECO:0000256" key="12">
    <source>
        <dbReference type="ARBA" id="ARBA00045865"/>
    </source>
</evidence>
<comment type="subcellular location">
    <subcellularLocation>
        <location evidence="1">Cytoplasm</location>
        <location evidence="1">Cytoskeleton</location>
        <location evidence="1">Flagellum axoneme</location>
    </subcellularLocation>
    <subcellularLocation>
        <location evidence="8">Cytoplasm</location>
        <location evidence="8">Cytoskeleton</location>
        <location evidence="8">Flagellum basal body</location>
    </subcellularLocation>
</comment>
<evidence type="ECO:0000256" key="8">
    <source>
        <dbReference type="ARBA" id="ARBA00037841"/>
    </source>
</evidence>
<evidence type="ECO:0000313" key="17">
    <source>
        <dbReference type="Proteomes" id="UP000663879"/>
    </source>
</evidence>
<dbReference type="InterPro" id="IPR039750">
    <property type="entry name" value="DRC1/DRC2"/>
</dbReference>
<keyword evidence="3" id="KW-0282">Flagellum</keyword>
<keyword evidence="17" id="KW-1185">Reference proteome</keyword>
<dbReference type="EMBL" id="CAJNOC010000804">
    <property type="protein sequence ID" value="CAF0804898.1"/>
    <property type="molecule type" value="Genomic_DNA"/>
</dbReference>
<dbReference type="Pfam" id="PF14772">
    <property type="entry name" value="NYD-SP28"/>
    <property type="match status" value="1"/>
</dbReference>
<comment type="caution">
    <text evidence="16">The sequence shown here is derived from an EMBL/GenBank/DDBJ whole genome shotgun (WGS) entry which is preliminary data.</text>
</comment>
<feature type="coiled-coil region" evidence="13">
    <location>
        <begin position="91"/>
        <end position="118"/>
    </location>
</feature>
<keyword evidence="5" id="KW-0969">Cilium</keyword>
<sequence length="494" mass="58213">MPSSAKKLANMTDEERVLYMEQKMLLEAEAKKKKEELINELLKEKLAKEEKNTKNNLNKINYQWRSIMRDAKAKELLKDIEIMSQTFERIIDRKDSVIKALVKDLQEAEEQYSMAMRSNFQNIDNLIDIHTEELNSTKKKFQDMLEIIKLEFDKEKEFIKERHTQEMNELTTIIYGMEKTFLDQENEANIDFLSLRDEITNRNLEELQQLKTSLETKISETYQQHKNTINNYNEMNHDRENQFEQLKKKDEASAKEIDKNMRNIQLLSDNINALKAKISHNAKEAQESNNATKENRDLMNVHFHDLKSQMKQMQDIMKKKLTKLTIQSNASIECLKKKEEVVKQILRLAEMCRKLETEEEKILPFYASSLSQEEEEEIQQALYEKPGNELADVMKDYLSLENFWKRYNKVLLDKASLDKEKQMLSTENAQLRLLLKQYLDGISVNDEVLSNSNPLFIINNRTNVRMNVPVGNGLAERSPKLIIEAKDHLKNTIY</sequence>
<feature type="domain" description="Dynein regulatory complex protein 1/2 N-terminal" evidence="14">
    <location>
        <begin position="26"/>
        <end position="123"/>
    </location>
</feature>
<evidence type="ECO:0000256" key="2">
    <source>
        <dbReference type="ARBA" id="ARBA00022490"/>
    </source>
</evidence>
<keyword evidence="7" id="KW-0966">Cell projection</keyword>
<comment type="similarity">
    <text evidence="9">Belongs to the DRC2 family.</text>
</comment>
<evidence type="ECO:0000256" key="11">
    <source>
        <dbReference type="ARBA" id="ARBA00041517"/>
    </source>
</evidence>
<dbReference type="OrthoDB" id="7760980at2759"/>
<dbReference type="GO" id="GO:0003352">
    <property type="term" value="P:regulation of cilium movement"/>
    <property type="evidence" value="ECO:0007669"/>
    <property type="project" value="TreeGrafter"/>
</dbReference>
<evidence type="ECO:0000256" key="3">
    <source>
        <dbReference type="ARBA" id="ARBA00022846"/>
    </source>
</evidence>
<dbReference type="InterPro" id="IPR029440">
    <property type="entry name" value="DRC1_C"/>
</dbReference>
<dbReference type="GO" id="GO:0005858">
    <property type="term" value="C:axonemal dynein complex"/>
    <property type="evidence" value="ECO:0007669"/>
    <property type="project" value="InterPro"/>
</dbReference>
<organism evidence="16 17">
    <name type="scientific">Brachionus calyciflorus</name>
    <dbReference type="NCBI Taxonomy" id="104777"/>
    <lineage>
        <taxon>Eukaryota</taxon>
        <taxon>Metazoa</taxon>
        <taxon>Spiralia</taxon>
        <taxon>Gnathifera</taxon>
        <taxon>Rotifera</taxon>
        <taxon>Eurotatoria</taxon>
        <taxon>Monogononta</taxon>
        <taxon>Pseudotrocha</taxon>
        <taxon>Ploima</taxon>
        <taxon>Brachionidae</taxon>
        <taxon>Brachionus</taxon>
    </lineage>
</organism>